<dbReference type="InterPro" id="IPR013087">
    <property type="entry name" value="Znf_C2H2_type"/>
</dbReference>
<dbReference type="AlphaFoldDB" id="A0A8H3IYJ7"/>
<dbReference type="FunFam" id="3.30.160.60:FF:000125">
    <property type="entry name" value="Putative zinc finger protein 143"/>
    <property type="match status" value="1"/>
</dbReference>
<evidence type="ECO:0000256" key="6">
    <source>
        <dbReference type="SAM" id="MobiDB-lite"/>
    </source>
</evidence>
<dbReference type="GO" id="GO:0000978">
    <property type="term" value="F:RNA polymerase II cis-regulatory region sequence-specific DNA binding"/>
    <property type="evidence" value="ECO:0007669"/>
    <property type="project" value="TreeGrafter"/>
</dbReference>
<keyword evidence="4" id="KW-0862">Zinc</keyword>
<dbReference type="FunFam" id="3.30.160.60:FF:000925">
    <property type="entry name" value="Zinc finger protein 668"/>
    <property type="match status" value="1"/>
</dbReference>
<evidence type="ECO:0000256" key="1">
    <source>
        <dbReference type="ARBA" id="ARBA00022723"/>
    </source>
</evidence>
<feature type="compositionally biased region" description="Polar residues" evidence="6">
    <location>
        <begin position="345"/>
        <end position="355"/>
    </location>
</feature>
<evidence type="ECO:0000256" key="5">
    <source>
        <dbReference type="PROSITE-ProRule" id="PRU00042"/>
    </source>
</evidence>
<dbReference type="SUPFAM" id="SSF57667">
    <property type="entry name" value="beta-beta-alpha zinc fingers"/>
    <property type="match status" value="2"/>
</dbReference>
<feature type="region of interest" description="Disordered" evidence="6">
    <location>
        <begin position="26"/>
        <end position="69"/>
    </location>
</feature>
<dbReference type="Gene3D" id="3.30.160.60">
    <property type="entry name" value="Classic Zinc Finger"/>
    <property type="match status" value="4"/>
</dbReference>
<proteinExistence type="predicted"/>
<feature type="domain" description="C2H2-type" evidence="7">
    <location>
        <begin position="157"/>
        <end position="186"/>
    </location>
</feature>
<dbReference type="Proteomes" id="UP000664521">
    <property type="component" value="Unassembled WGS sequence"/>
</dbReference>
<dbReference type="PANTHER" id="PTHR14003">
    <property type="entry name" value="TRANSCRIPTIONAL REPRESSOR PROTEIN YY"/>
    <property type="match status" value="1"/>
</dbReference>
<evidence type="ECO:0000256" key="4">
    <source>
        <dbReference type="ARBA" id="ARBA00022833"/>
    </source>
</evidence>
<evidence type="ECO:0000256" key="2">
    <source>
        <dbReference type="ARBA" id="ARBA00022737"/>
    </source>
</evidence>
<feature type="domain" description="C2H2-type" evidence="7">
    <location>
        <begin position="129"/>
        <end position="156"/>
    </location>
</feature>
<dbReference type="SMART" id="SM00355">
    <property type="entry name" value="ZnF_C2H2"/>
    <property type="match status" value="4"/>
</dbReference>
<comment type="caution">
    <text evidence="8">The sequence shown here is derived from an EMBL/GenBank/DDBJ whole genome shotgun (WGS) entry which is preliminary data.</text>
</comment>
<dbReference type="GO" id="GO:0000981">
    <property type="term" value="F:DNA-binding transcription factor activity, RNA polymerase II-specific"/>
    <property type="evidence" value="ECO:0007669"/>
    <property type="project" value="UniProtKB-ARBA"/>
</dbReference>
<gene>
    <name evidence="8" type="ORF">HETSPECPRED_009146</name>
</gene>
<dbReference type="GO" id="GO:0000785">
    <property type="term" value="C:chromatin"/>
    <property type="evidence" value="ECO:0007669"/>
    <property type="project" value="TreeGrafter"/>
</dbReference>
<dbReference type="Pfam" id="PF00096">
    <property type="entry name" value="zf-C2H2"/>
    <property type="match status" value="4"/>
</dbReference>
<feature type="compositionally biased region" description="Low complexity" evidence="6">
    <location>
        <begin position="269"/>
        <end position="303"/>
    </location>
</feature>
<evidence type="ECO:0000313" key="9">
    <source>
        <dbReference type="Proteomes" id="UP000664521"/>
    </source>
</evidence>
<protein>
    <recommendedName>
        <fullName evidence="7">C2H2-type domain-containing protein</fullName>
    </recommendedName>
</protein>
<sequence length="454" mass="49125">MDITNMLNTKGSVATAAERQFHHQYSHVVQDRQTSEASSQNESSSEHSSGYSSSSTRPLRAMPHVPNLPNDMRYDSSAQIDHPISLLASGYPTHNSIGLENEYAQAPYQEDQGHHASRSSGSSEAVKAFACATCGKGFARRSDLARHERIHSGVRPHVCDHAGCNKQFIQRSALTVHARVHTGEKPHMCERCGKPFSDSSSLARHRRIHSGKRPYKCPFADCQKTFTRRTTLTRHQNHHSGTVEEAAAATAAALASRSSGYGQGGSDGGTYSDTASAASTPSPGLRHTSISPPSEMPSMPSLSRQPSEYSYMSGSLPSHLRSDLPPPSTRSSPSLPSPSRSSFSAQHRPSLTSHPATYGPPPTLEPPTHQDSRRSGSASASPHLSAVGWQSPIHPGMSSPGHGDSYMYPDPFGAPPPHFIYPNSNLRRPHSTEPDQYELKPRMVGELWTTGLSS</sequence>
<accession>A0A8H3IYJ7</accession>
<feature type="domain" description="C2H2-type" evidence="7">
    <location>
        <begin position="187"/>
        <end position="214"/>
    </location>
</feature>
<dbReference type="GO" id="GO:0005667">
    <property type="term" value="C:transcription regulator complex"/>
    <property type="evidence" value="ECO:0007669"/>
    <property type="project" value="TreeGrafter"/>
</dbReference>
<organism evidence="8 9">
    <name type="scientific">Heterodermia speciosa</name>
    <dbReference type="NCBI Taxonomy" id="116794"/>
    <lineage>
        <taxon>Eukaryota</taxon>
        <taxon>Fungi</taxon>
        <taxon>Dikarya</taxon>
        <taxon>Ascomycota</taxon>
        <taxon>Pezizomycotina</taxon>
        <taxon>Lecanoromycetes</taxon>
        <taxon>OSLEUM clade</taxon>
        <taxon>Lecanoromycetidae</taxon>
        <taxon>Caliciales</taxon>
        <taxon>Physciaceae</taxon>
        <taxon>Heterodermia</taxon>
    </lineage>
</organism>
<dbReference type="FunFam" id="3.30.160.60:FF:000690">
    <property type="entry name" value="Zinc finger protein 354C"/>
    <property type="match status" value="1"/>
</dbReference>
<evidence type="ECO:0000256" key="3">
    <source>
        <dbReference type="ARBA" id="ARBA00022771"/>
    </source>
</evidence>
<evidence type="ECO:0000259" key="7">
    <source>
        <dbReference type="PROSITE" id="PS50157"/>
    </source>
</evidence>
<evidence type="ECO:0000313" key="8">
    <source>
        <dbReference type="EMBL" id="CAF9934220.1"/>
    </source>
</evidence>
<feature type="domain" description="C2H2-type" evidence="7">
    <location>
        <begin position="215"/>
        <end position="244"/>
    </location>
</feature>
<keyword evidence="3 5" id="KW-0863">Zinc-finger</keyword>
<dbReference type="PANTHER" id="PTHR14003:SF20">
    <property type="entry name" value="FINGER DOMAIN PROTEIN, PUTATIVE (AFU_ORTHOLOGUE AFUA_4G10380)-RELATED"/>
    <property type="match status" value="1"/>
</dbReference>
<feature type="compositionally biased region" description="Low complexity" evidence="6">
    <location>
        <begin position="35"/>
        <end position="55"/>
    </location>
</feature>
<feature type="region of interest" description="Disordered" evidence="6">
    <location>
        <begin position="257"/>
        <end position="414"/>
    </location>
</feature>
<dbReference type="OrthoDB" id="3437960at2759"/>
<dbReference type="InterPro" id="IPR036236">
    <property type="entry name" value="Znf_C2H2_sf"/>
</dbReference>
<feature type="compositionally biased region" description="Polar residues" evidence="6">
    <location>
        <begin position="304"/>
        <end position="316"/>
    </location>
</feature>
<dbReference type="PROSITE" id="PS00028">
    <property type="entry name" value="ZINC_FINGER_C2H2_1"/>
    <property type="match status" value="4"/>
</dbReference>
<dbReference type="PROSITE" id="PS50157">
    <property type="entry name" value="ZINC_FINGER_C2H2_2"/>
    <property type="match status" value="4"/>
</dbReference>
<feature type="compositionally biased region" description="Low complexity" evidence="6">
    <location>
        <begin position="329"/>
        <end position="344"/>
    </location>
</feature>
<keyword evidence="2" id="KW-0677">Repeat</keyword>
<keyword evidence="9" id="KW-1185">Reference proteome</keyword>
<dbReference type="GO" id="GO:0008270">
    <property type="term" value="F:zinc ion binding"/>
    <property type="evidence" value="ECO:0007669"/>
    <property type="project" value="UniProtKB-KW"/>
</dbReference>
<keyword evidence="1" id="KW-0479">Metal-binding</keyword>
<reference evidence="8" key="1">
    <citation type="submission" date="2021-03" db="EMBL/GenBank/DDBJ databases">
        <authorList>
            <person name="Tagirdzhanova G."/>
        </authorList>
    </citation>
    <scope>NUCLEOTIDE SEQUENCE</scope>
</reference>
<name>A0A8H3IYJ7_9LECA</name>
<dbReference type="EMBL" id="CAJPDS010000073">
    <property type="protein sequence ID" value="CAF9934220.1"/>
    <property type="molecule type" value="Genomic_DNA"/>
</dbReference>